<accession>A0A3B0NZX0</accession>
<sequence length="55" mass="6695">MIFYRTPLQMKMNLDEALRIYADIDPKNSTQKDITAYYSKINESFKKIRNIFETW</sequence>
<evidence type="ECO:0000313" key="1">
    <source>
        <dbReference type="EMBL" id="SYV89680.1"/>
    </source>
</evidence>
<dbReference type="KEGG" id="mala:NCTC10135_00172"/>
<feature type="non-terminal residue" evidence="1">
    <location>
        <position position="55"/>
    </location>
</feature>
<name>A0A3B0NZX0_9BACT</name>
<dbReference type="AlphaFoldDB" id="A0A3B0NZX0"/>
<proteinExistence type="predicted"/>
<evidence type="ECO:0000313" key="2">
    <source>
        <dbReference type="Proteomes" id="UP000259864"/>
    </source>
</evidence>
<dbReference type="EMBL" id="LS991949">
    <property type="protein sequence ID" value="SYV89680.1"/>
    <property type="molecule type" value="Genomic_DNA"/>
</dbReference>
<gene>
    <name evidence="1" type="ORF">NCTC10135_00172</name>
</gene>
<reference evidence="2" key="1">
    <citation type="submission" date="2018-06" db="EMBL/GenBank/DDBJ databases">
        <authorList>
            <consortium name="Pathogen Informatics"/>
        </authorList>
    </citation>
    <scope>NUCLEOTIDE SEQUENCE [LARGE SCALE GENOMIC DNA]</scope>
    <source>
        <strain evidence="2">NCTC10135</strain>
    </source>
</reference>
<protein>
    <submittedName>
        <fullName evidence="1">Uncharacterized protein</fullName>
    </submittedName>
</protein>
<dbReference type="Proteomes" id="UP000259864">
    <property type="component" value="Chromosome 1"/>
</dbReference>
<organism evidence="1 2">
    <name type="scientific">Metamycoplasma alkalescens</name>
    <dbReference type="NCBI Taxonomy" id="45363"/>
    <lineage>
        <taxon>Bacteria</taxon>
        <taxon>Bacillati</taxon>
        <taxon>Mycoplasmatota</taxon>
        <taxon>Mycoplasmoidales</taxon>
        <taxon>Metamycoplasmataceae</taxon>
        <taxon>Metamycoplasma</taxon>
    </lineage>
</organism>